<gene>
    <name evidence="2" type="ORF">JOC54_000181</name>
</gene>
<evidence type="ECO:0000313" key="2">
    <source>
        <dbReference type="EMBL" id="MBM7836950.1"/>
    </source>
</evidence>
<keyword evidence="3" id="KW-1185">Reference proteome</keyword>
<dbReference type="Proteomes" id="UP001179280">
    <property type="component" value="Unassembled WGS sequence"/>
</dbReference>
<name>A0ABS2SN65_9BACI</name>
<accession>A0ABS2SN65</accession>
<organism evidence="2 3">
    <name type="scientific">Shouchella xiaoxiensis</name>
    <dbReference type="NCBI Taxonomy" id="766895"/>
    <lineage>
        <taxon>Bacteria</taxon>
        <taxon>Bacillati</taxon>
        <taxon>Bacillota</taxon>
        <taxon>Bacilli</taxon>
        <taxon>Bacillales</taxon>
        <taxon>Bacillaceae</taxon>
        <taxon>Shouchella</taxon>
    </lineage>
</organism>
<proteinExistence type="predicted"/>
<reference evidence="2" key="1">
    <citation type="submission" date="2021-01" db="EMBL/GenBank/DDBJ databases">
        <title>Genomic Encyclopedia of Type Strains, Phase IV (KMG-IV): sequencing the most valuable type-strain genomes for metagenomic binning, comparative biology and taxonomic classification.</title>
        <authorList>
            <person name="Goeker M."/>
        </authorList>
    </citation>
    <scope>NUCLEOTIDE SEQUENCE</scope>
    <source>
        <strain evidence="2">DSM 21943</strain>
    </source>
</reference>
<comment type="caution">
    <text evidence="2">The sequence shown here is derived from an EMBL/GenBank/DDBJ whole genome shotgun (WGS) entry which is preliminary data.</text>
</comment>
<feature type="transmembrane region" description="Helical" evidence="1">
    <location>
        <begin position="7"/>
        <end position="28"/>
    </location>
</feature>
<dbReference type="RefSeq" id="WP_204463696.1">
    <property type="nucleotide sequence ID" value="NZ_JAFBCV010000001.1"/>
</dbReference>
<keyword evidence="1" id="KW-1133">Transmembrane helix</keyword>
<keyword evidence="1" id="KW-0812">Transmembrane</keyword>
<sequence>MTRKRMIVALIPILGILIVAAIFFYPAYPFLTSSTDLSEESIGPFHLNEQLDEAEFASFGNYKKSDQQGGYGYLVEGSHYVKTNESGEIVSISIGRGFSTSSGIEIDDPVEKVIDVYGDHYYTYREMGLGDAIVYIDRDNARELTVWTMDDHVTGVWLNER</sequence>
<evidence type="ECO:0000313" key="3">
    <source>
        <dbReference type="Proteomes" id="UP001179280"/>
    </source>
</evidence>
<evidence type="ECO:0000256" key="1">
    <source>
        <dbReference type="SAM" id="Phobius"/>
    </source>
</evidence>
<keyword evidence="1" id="KW-0472">Membrane</keyword>
<protein>
    <submittedName>
        <fullName evidence="2">Uncharacterized protein</fullName>
    </submittedName>
</protein>
<dbReference type="EMBL" id="JAFBCV010000001">
    <property type="protein sequence ID" value="MBM7836950.1"/>
    <property type="molecule type" value="Genomic_DNA"/>
</dbReference>